<name>A0A162X985_DIDRA</name>
<protein>
    <recommendedName>
        <fullName evidence="1">Heterokaryon incompatibility domain-containing protein</fullName>
    </recommendedName>
</protein>
<dbReference type="Pfam" id="PF06985">
    <property type="entry name" value="HET"/>
    <property type="match status" value="1"/>
</dbReference>
<proteinExistence type="predicted"/>
<keyword evidence="3" id="KW-1185">Reference proteome</keyword>
<evidence type="ECO:0000259" key="1">
    <source>
        <dbReference type="Pfam" id="PF06985"/>
    </source>
</evidence>
<dbReference type="PANTHER" id="PTHR33112:SF16">
    <property type="entry name" value="HETEROKARYON INCOMPATIBILITY DOMAIN-CONTAINING PROTEIN"/>
    <property type="match status" value="1"/>
</dbReference>
<reference evidence="2 3" key="1">
    <citation type="journal article" date="2016" name="Sci. Rep.">
        <title>Draft genome sequencing and secretome analysis of fungal phytopathogen Ascochyta rabiei provides insight into the necrotrophic effector repertoire.</title>
        <authorList>
            <person name="Verma S."/>
            <person name="Gazara R.K."/>
            <person name="Nizam S."/>
            <person name="Parween S."/>
            <person name="Chattopadhyay D."/>
            <person name="Verma P.K."/>
        </authorList>
    </citation>
    <scope>NUCLEOTIDE SEQUENCE [LARGE SCALE GENOMIC DNA]</scope>
    <source>
        <strain evidence="2 3">ArDII</strain>
    </source>
</reference>
<dbReference type="EMBL" id="JYNV01000292">
    <property type="protein sequence ID" value="KZM19416.1"/>
    <property type="molecule type" value="Genomic_DNA"/>
</dbReference>
<dbReference type="PANTHER" id="PTHR33112">
    <property type="entry name" value="DOMAIN PROTEIN, PUTATIVE-RELATED"/>
    <property type="match status" value="1"/>
</dbReference>
<dbReference type="Proteomes" id="UP000076837">
    <property type="component" value="Unassembled WGS sequence"/>
</dbReference>
<evidence type="ECO:0000313" key="2">
    <source>
        <dbReference type="EMBL" id="KZM19416.1"/>
    </source>
</evidence>
<evidence type="ECO:0000313" key="3">
    <source>
        <dbReference type="Proteomes" id="UP000076837"/>
    </source>
</evidence>
<organism evidence="2 3">
    <name type="scientific">Didymella rabiei</name>
    <name type="common">Chickpea ascochyta blight fungus</name>
    <name type="synonym">Mycosphaerella rabiei</name>
    <dbReference type="NCBI Taxonomy" id="5454"/>
    <lineage>
        <taxon>Eukaryota</taxon>
        <taxon>Fungi</taxon>
        <taxon>Dikarya</taxon>
        <taxon>Ascomycota</taxon>
        <taxon>Pezizomycotina</taxon>
        <taxon>Dothideomycetes</taxon>
        <taxon>Pleosporomycetidae</taxon>
        <taxon>Pleosporales</taxon>
        <taxon>Pleosporineae</taxon>
        <taxon>Didymellaceae</taxon>
        <taxon>Ascochyta</taxon>
    </lineage>
</organism>
<dbReference type="InterPro" id="IPR010730">
    <property type="entry name" value="HET"/>
</dbReference>
<accession>A0A162X985</accession>
<dbReference type="STRING" id="5454.A0A162X985"/>
<comment type="caution">
    <text evidence="2">The sequence shown here is derived from an EMBL/GenBank/DDBJ whole genome shotgun (WGS) entry which is preliminary data.</text>
</comment>
<gene>
    <name evidence="2" type="ORF">ST47_g9465</name>
</gene>
<sequence length="554" mass="62481">MCSSAAVAEGVLEQLKASNARNKTFPLVYDRTAVKVHLIETEPWFGTKGKGAGYSGGNKHDFALGIPVNDLPKTFQDAVYFAASLEEVGYIWIDSLCIIQHDTQDWLQQSAVMDRVYGETFLNLSATASLNSNGGLFRNGDFEQLEETEISLNIEGLPQAYEKKDLPTCLLERKRQLLRCCMVVDVSFWANEVDKGPVNTRGWVLQERLLSPRVLHFCWHQIGWECSCSGGMEGPIANEIHHKSSAGHQSRYHSIIEGIRQKTIDTHSDANTITYSPLNLWAAIVRTYSKTAISHPQDKLVALSGLARIIAEETKCGYVAGLWRTDFESQLLWFVEPAFNQSDRIFSNPATIPDNYYAPSFSWAAIDVTGHGITYTTIANRSLFIRVEDIAVETLTNNEFGLVSEARIMMWGKLREARLVSRPSNRFGWYLMDRDDLDAELHTNVYLDCPQRDLDCIDTHTRVFVLPVVSEVGNVGTSRNEYLLCLILRLDRKDATFRRIGMTKLSPHADRKAMKSLLVDGRAGYKILEVLSSDAMLPHDVYDRKTGMHRLFLV</sequence>
<dbReference type="AlphaFoldDB" id="A0A162X985"/>
<feature type="domain" description="Heterokaryon incompatibility" evidence="1">
    <location>
        <begin position="64"/>
        <end position="207"/>
    </location>
</feature>